<name>A0A7Y0E1W7_9PROT</name>
<protein>
    <submittedName>
        <fullName evidence="3">Cupin domain-containing protein</fullName>
    </submittedName>
</protein>
<evidence type="ECO:0000259" key="2">
    <source>
        <dbReference type="PROSITE" id="PS50943"/>
    </source>
</evidence>
<dbReference type="AlphaFoldDB" id="A0A7Y0E1W7"/>
<evidence type="ECO:0000313" key="3">
    <source>
        <dbReference type="EMBL" id="NMM45633.1"/>
    </source>
</evidence>
<dbReference type="InterPro" id="IPR050807">
    <property type="entry name" value="TransReg_Diox_bact_type"/>
</dbReference>
<dbReference type="SUPFAM" id="SSF51182">
    <property type="entry name" value="RmlC-like cupins"/>
    <property type="match status" value="1"/>
</dbReference>
<dbReference type="InterPro" id="IPR013096">
    <property type="entry name" value="Cupin_2"/>
</dbReference>
<sequence length="198" mass="21966">MTGQTVDVEELLGADERVGFEIRDLRKAKGMTLTDVSGATGLSVGYLSQIERGVSSPSVKALHAISRSLGVTISWFFSPAAEEEEHLRDVVVRKRNRRTLTFKSGITDELLSPNLRRQIELLRCVFPPGSASGDDSYFHQGEEAGIVISGVLRLWIDEDEVLLRAGDSFAFESDKPHRYDNPSKEETIVIWAVTPPSY</sequence>
<evidence type="ECO:0000313" key="4">
    <source>
        <dbReference type="Proteomes" id="UP000539372"/>
    </source>
</evidence>
<dbReference type="SMART" id="SM00530">
    <property type="entry name" value="HTH_XRE"/>
    <property type="match status" value="1"/>
</dbReference>
<gene>
    <name evidence="3" type="ORF">HH303_14145</name>
</gene>
<dbReference type="GO" id="GO:0003677">
    <property type="term" value="F:DNA binding"/>
    <property type="evidence" value="ECO:0007669"/>
    <property type="project" value="UniProtKB-KW"/>
</dbReference>
<dbReference type="CDD" id="cd02209">
    <property type="entry name" value="cupin_XRE_C"/>
    <property type="match status" value="1"/>
</dbReference>
<organism evidence="3 4">
    <name type="scientific">Pacificispira spongiicola</name>
    <dbReference type="NCBI Taxonomy" id="2729598"/>
    <lineage>
        <taxon>Bacteria</taxon>
        <taxon>Pseudomonadati</taxon>
        <taxon>Pseudomonadota</taxon>
        <taxon>Alphaproteobacteria</taxon>
        <taxon>Rhodospirillales</taxon>
        <taxon>Rhodospirillaceae</taxon>
        <taxon>Pacificispira</taxon>
    </lineage>
</organism>
<dbReference type="RefSeq" id="WP_169626021.1">
    <property type="nucleotide sequence ID" value="NZ_JABBNT010000004.1"/>
</dbReference>
<dbReference type="SUPFAM" id="SSF47413">
    <property type="entry name" value="lambda repressor-like DNA-binding domains"/>
    <property type="match status" value="1"/>
</dbReference>
<dbReference type="InterPro" id="IPR014710">
    <property type="entry name" value="RmlC-like_jellyroll"/>
</dbReference>
<dbReference type="InterPro" id="IPR011051">
    <property type="entry name" value="RmlC_Cupin_sf"/>
</dbReference>
<dbReference type="InterPro" id="IPR001387">
    <property type="entry name" value="Cro/C1-type_HTH"/>
</dbReference>
<dbReference type="PANTHER" id="PTHR46797:SF2">
    <property type="entry name" value="TRANSCRIPTIONAL REGULATOR"/>
    <property type="match status" value="1"/>
</dbReference>
<dbReference type="Pfam" id="PF01381">
    <property type="entry name" value="HTH_3"/>
    <property type="match status" value="1"/>
</dbReference>
<dbReference type="CDD" id="cd00093">
    <property type="entry name" value="HTH_XRE"/>
    <property type="match status" value="1"/>
</dbReference>
<dbReference type="InterPro" id="IPR010982">
    <property type="entry name" value="Lambda_DNA-bd_dom_sf"/>
</dbReference>
<dbReference type="PROSITE" id="PS50943">
    <property type="entry name" value="HTH_CROC1"/>
    <property type="match status" value="1"/>
</dbReference>
<dbReference type="GO" id="GO:0003700">
    <property type="term" value="F:DNA-binding transcription factor activity"/>
    <property type="evidence" value="ECO:0007669"/>
    <property type="project" value="TreeGrafter"/>
</dbReference>
<comment type="caution">
    <text evidence="3">The sequence shown here is derived from an EMBL/GenBank/DDBJ whole genome shotgun (WGS) entry which is preliminary data.</text>
</comment>
<keyword evidence="1" id="KW-0238">DNA-binding</keyword>
<feature type="domain" description="HTH cro/C1-type" evidence="2">
    <location>
        <begin position="22"/>
        <end position="76"/>
    </location>
</feature>
<dbReference type="GO" id="GO:0005829">
    <property type="term" value="C:cytosol"/>
    <property type="evidence" value="ECO:0007669"/>
    <property type="project" value="TreeGrafter"/>
</dbReference>
<evidence type="ECO:0000256" key="1">
    <source>
        <dbReference type="ARBA" id="ARBA00023125"/>
    </source>
</evidence>
<reference evidence="3 4" key="1">
    <citation type="submission" date="2020-04" db="EMBL/GenBank/DDBJ databases">
        <title>Rhodospirillaceae bacterium KN72 isolated from deep sea.</title>
        <authorList>
            <person name="Zhang D.-C."/>
        </authorList>
    </citation>
    <scope>NUCLEOTIDE SEQUENCE [LARGE SCALE GENOMIC DNA]</scope>
    <source>
        <strain evidence="3 4">KN72</strain>
    </source>
</reference>
<dbReference type="Proteomes" id="UP000539372">
    <property type="component" value="Unassembled WGS sequence"/>
</dbReference>
<keyword evidence="4" id="KW-1185">Reference proteome</keyword>
<dbReference type="PANTHER" id="PTHR46797">
    <property type="entry name" value="HTH-TYPE TRANSCRIPTIONAL REGULATOR"/>
    <property type="match status" value="1"/>
</dbReference>
<dbReference type="EMBL" id="JABBNT010000004">
    <property type="protein sequence ID" value="NMM45633.1"/>
    <property type="molecule type" value="Genomic_DNA"/>
</dbReference>
<proteinExistence type="predicted"/>
<dbReference type="Gene3D" id="1.10.260.40">
    <property type="entry name" value="lambda repressor-like DNA-binding domains"/>
    <property type="match status" value="1"/>
</dbReference>
<accession>A0A7Y0E1W7</accession>
<dbReference type="Gene3D" id="2.60.120.10">
    <property type="entry name" value="Jelly Rolls"/>
    <property type="match status" value="1"/>
</dbReference>
<dbReference type="Pfam" id="PF07883">
    <property type="entry name" value="Cupin_2"/>
    <property type="match status" value="1"/>
</dbReference>